<dbReference type="RefSeq" id="XP_012884137.1">
    <property type="nucleotide sequence ID" value="XM_013028683.1"/>
</dbReference>
<dbReference type="InterPro" id="IPR050637">
    <property type="entry name" value="NLRP_innate_immun_reg"/>
</dbReference>
<dbReference type="InterPro" id="IPR011029">
    <property type="entry name" value="DEATH-like_dom_sf"/>
</dbReference>
<keyword evidence="6" id="KW-1185">Reference proteome</keyword>
<dbReference type="SMART" id="SM01289">
    <property type="entry name" value="PYRIN"/>
    <property type="match status" value="1"/>
</dbReference>
<dbReference type="InterPro" id="IPR027417">
    <property type="entry name" value="P-loop_NTPase"/>
</dbReference>
<dbReference type="Pfam" id="PF05729">
    <property type="entry name" value="NACHT"/>
    <property type="match status" value="1"/>
</dbReference>
<dbReference type="PANTHER" id="PTHR45690">
    <property type="entry name" value="NACHT, LRR AND PYD DOMAINS-CONTAINING PROTEIN 12"/>
    <property type="match status" value="1"/>
</dbReference>
<evidence type="ECO:0000313" key="7">
    <source>
        <dbReference type="RefSeq" id="XP_012884137.1"/>
    </source>
</evidence>
<dbReference type="STRING" id="10020.ENSDORP00000011074"/>
<evidence type="ECO:0000256" key="2">
    <source>
        <dbReference type="ARBA" id="ARBA00022840"/>
    </source>
</evidence>
<dbReference type="Proteomes" id="UP000081671">
    <property type="component" value="Unplaced"/>
</dbReference>
<dbReference type="AlphaFoldDB" id="A0A1S3G7Y2"/>
<feature type="compositionally biased region" description="Polar residues" evidence="3">
    <location>
        <begin position="624"/>
        <end position="636"/>
    </location>
</feature>
<proteinExistence type="predicted"/>
<evidence type="ECO:0000313" key="6">
    <source>
        <dbReference type="Proteomes" id="UP000081671"/>
    </source>
</evidence>
<dbReference type="Gene3D" id="3.40.50.300">
    <property type="entry name" value="P-loop containing nucleotide triphosphate hydrolases"/>
    <property type="match status" value="1"/>
</dbReference>
<dbReference type="Pfam" id="PF02758">
    <property type="entry name" value="PYRIN"/>
    <property type="match status" value="1"/>
</dbReference>
<feature type="domain" description="NACHT" evidence="5">
    <location>
        <begin position="166"/>
        <end position="293"/>
    </location>
</feature>
<dbReference type="PROSITE" id="PS50837">
    <property type="entry name" value="NACHT"/>
    <property type="match status" value="1"/>
</dbReference>
<keyword evidence="1" id="KW-0547">Nucleotide-binding</keyword>
<dbReference type="InterPro" id="IPR007111">
    <property type="entry name" value="NACHT_NTPase"/>
</dbReference>
<feature type="region of interest" description="Disordered" evidence="3">
    <location>
        <begin position="613"/>
        <end position="669"/>
    </location>
</feature>
<dbReference type="OrthoDB" id="120976at2759"/>
<dbReference type="GO" id="GO:0005524">
    <property type="term" value="F:ATP binding"/>
    <property type="evidence" value="ECO:0007669"/>
    <property type="project" value="UniProtKB-KW"/>
</dbReference>
<dbReference type="SUPFAM" id="SSF52540">
    <property type="entry name" value="P-loop containing nucleoside triphosphate hydrolases"/>
    <property type="match status" value="1"/>
</dbReference>
<sequence length="697" mass="80432">MAWAPAKTPREALLLVLSDLEENNFKILKFHLRDMCQPHLARGELQGLSPVDLASRLTLMYGAHEAVRMVLRALKTMHLLELVDQLSHVCLNDYREIYREHVRCLEEKEAWGVNGSYSQLLLVVAALNSKSPRSPPCPNLEQELGTVQVEVETLFSLGEEPCPSPALVVLQGSAGTGKTTLVRKMMLDWATGTLYQDRFDYVFYVSCREGVLFRTCDLDRLVFWCCGDNQAPVREILKQPERLLFILDGFDELQRPFERHLQKRRSSPMENVLHLLIQRKLLPTCSLLITTRPPALQSLEPMLDQRCHYHVHILGFSEEERKKYFSLFFTDEGQARDALHRVSTNAVLYKACQVPGICWVVCSWLKRQMERGQLVLETPSNSTDIFTAYISTFLTTDDEDPNCSELTRHKVLKNLCSLAAEGIQHQRFLFEEADLSRHNLHAPSLTAFLNCDDYQEGLDMKKFYSFRHISFQEFFYAMSFLVKEDPSQLGKETQREVERLVGIKEQEKNEEITLSMQFLLDILKCESPVNVGFKFFFKIAPPVMEDLKHFKEQMERIKHHRSWDLEFSLYDNKIKKLAKGIQLTDMVFTMGSNEKKSKGMYINYSVSKRYKEGQRESLMGKGNGTRTQRGTPNTKIRGSEELGQQVRSSTLASREKGAREIEGKKDGEVERLEDEKAKIEIKKDGEERGWNRGYPQE</sequence>
<dbReference type="Pfam" id="PF17779">
    <property type="entry name" value="WHD_NOD2"/>
    <property type="match status" value="1"/>
</dbReference>
<dbReference type="InterPro" id="IPR041075">
    <property type="entry name" value="NOD1/2_WH"/>
</dbReference>
<organism evidence="6 7">
    <name type="scientific">Dipodomys ordii</name>
    <name type="common">Ord's kangaroo rat</name>
    <dbReference type="NCBI Taxonomy" id="10020"/>
    <lineage>
        <taxon>Eukaryota</taxon>
        <taxon>Metazoa</taxon>
        <taxon>Chordata</taxon>
        <taxon>Craniata</taxon>
        <taxon>Vertebrata</taxon>
        <taxon>Euteleostomi</taxon>
        <taxon>Mammalia</taxon>
        <taxon>Eutheria</taxon>
        <taxon>Euarchontoglires</taxon>
        <taxon>Glires</taxon>
        <taxon>Rodentia</taxon>
        <taxon>Castorimorpha</taxon>
        <taxon>Heteromyidae</taxon>
        <taxon>Dipodomyinae</taxon>
        <taxon>Dipodomys</taxon>
    </lineage>
</organism>
<name>A0A1S3G7Y2_DIPOR</name>
<evidence type="ECO:0000256" key="3">
    <source>
        <dbReference type="SAM" id="MobiDB-lite"/>
    </source>
</evidence>
<dbReference type="Gene3D" id="1.10.533.10">
    <property type="entry name" value="Death Domain, Fas"/>
    <property type="match status" value="1"/>
</dbReference>
<dbReference type="CTD" id="338322"/>
<feature type="domain" description="Pyrin" evidence="4">
    <location>
        <begin position="1"/>
        <end position="92"/>
    </location>
</feature>
<dbReference type="InterPro" id="IPR004020">
    <property type="entry name" value="DAPIN"/>
</dbReference>
<evidence type="ECO:0000259" key="4">
    <source>
        <dbReference type="PROSITE" id="PS50824"/>
    </source>
</evidence>
<dbReference type="PROSITE" id="PS50824">
    <property type="entry name" value="DAPIN"/>
    <property type="match status" value="1"/>
</dbReference>
<dbReference type="PANTHER" id="PTHR45690:SF4">
    <property type="entry name" value="NACHT, LRR AND PYD DOMAINS-CONTAINING PROTEIN 10"/>
    <property type="match status" value="1"/>
</dbReference>
<protein>
    <submittedName>
        <fullName evidence="7">NACHT, LRR and PYD domains-containing protein 10</fullName>
    </submittedName>
</protein>
<keyword evidence="2" id="KW-0067">ATP-binding</keyword>
<evidence type="ECO:0000259" key="5">
    <source>
        <dbReference type="PROSITE" id="PS50837"/>
    </source>
</evidence>
<dbReference type="GO" id="GO:0005737">
    <property type="term" value="C:cytoplasm"/>
    <property type="evidence" value="ECO:0007669"/>
    <property type="project" value="TreeGrafter"/>
</dbReference>
<accession>A0A1S3G7Y2</accession>
<dbReference type="InParanoid" id="A0A1S3G7Y2"/>
<evidence type="ECO:0000256" key="1">
    <source>
        <dbReference type="ARBA" id="ARBA00022741"/>
    </source>
</evidence>
<reference evidence="7" key="1">
    <citation type="submission" date="2025-08" db="UniProtKB">
        <authorList>
            <consortium name="RefSeq"/>
        </authorList>
    </citation>
    <scope>IDENTIFICATION</scope>
    <source>
        <tissue evidence="7">Kidney</tissue>
    </source>
</reference>
<dbReference type="FunCoup" id="A0A1S3G7Y2">
    <property type="interactions" value="51"/>
</dbReference>
<dbReference type="KEGG" id="dord:105995008"/>
<dbReference type="GeneID" id="105995008"/>
<dbReference type="SUPFAM" id="SSF47986">
    <property type="entry name" value="DEATH domain"/>
    <property type="match status" value="1"/>
</dbReference>
<feature type="compositionally biased region" description="Basic and acidic residues" evidence="3">
    <location>
        <begin position="653"/>
        <end position="669"/>
    </location>
</feature>
<gene>
    <name evidence="7" type="primary">Nlrp10</name>
</gene>
<dbReference type="GO" id="GO:0050729">
    <property type="term" value="P:positive regulation of inflammatory response"/>
    <property type="evidence" value="ECO:0007669"/>
    <property type="project" value="TreeGrafter"/>
</dbReference>